<evidence type="ECO:0000256" key="1">
    <source>
        <dbReference type="SAM" id="MobiDB-lite"/>
    </source>
</evidence>
<sequence>MSGRSRSTRFNSTGAGRGQKTQQNSHFGGAPLGGPDPEREPGARQGNIRDDPTQKFQIAVPAIHISFR</sequence>
<feature type="compositionally biased region" description="Basic and acidic residues" evidence="1">
    <location>
        <begin position="36"/>
        <end position="53"/>
    </location>
</feature>
<reference evidence="3" key="1">
    <citation type="submission" date="2020-05" db="EMBL/GenBank/DDBJ databases">
        <title>Frigoriglobus tundricola gen. nov., sp. nov., a psychrotolerant cellulolytic planctomycete of the family Gemmataceae with two divergent copies of 16S rRNA gene.</title>
        <authorList>
            <person name="Kulichevskaya I.S."/>
            <person name="Ivanova A.A."/>
            <person name="Naumoff D.G."/>
            <person name="Beletsky A.V."/>
            <person name="Rijpstra W.I.C."/>
            <person name="Sinninghe Damste J.S."/>
            <person name="Mardanov A.V."/>
            <person name="Ravin N.V."/>
            <person name="Dedysh S.N."/>
        </authorList>
    </citation>
    <scope>NUCLEOTIDE SEQUENCE [LARGE SCALE GENOMIC DNA]</scope>
    <source>
        <strain evidence="3">PL17</strain>
    </source>
</reference>
<feature type="region of interest" description="Disordered" evidence="1">
    <location>
        <begin position="1"/>
        <end position="68"/>
    </location>
</feature>
<evidence type="ECO:0000313" key="2">
    <source>
        <dbReference type="EMBL" id="QJW99131.1"/>
    </source>
</evidence>
<feature type="compositionally biased region" description="Polar residues" evidence="1">
    <location>
        <begin position="1"/>
        <end position="26"/>
    </location>
</feature>
<dbReference type="EMBL" id="CP053452">
    <property type="protein sequence ID" value="QJW99131.1"/>
    <property type="molecule type" value="Genomic_DNA"/>
</dbReference>
<accession>A0A6M5Z145</accession>
<dbReference type="KEGG" id="ftj:FTUN_6731"/>
<proteinExistence type="predicted"/>
<organism evidence="2 3">
    <name type="scientific">Frigoriglobus tundricola</name>
    <dbReference type="NCBI Taxonomy" id="2774151"/>
    <lineage>
        <taxon>Bacteria</taxon>
        <taxon>Pseudomonadati</taxon>
        <taxon>Planctomycetota</taxon>
        <taxon>Planctomycetia</taxon>
        <taxon>Gemmatales</taxon>
        <taxon>Gemmataceae</taxon>
        <taxon>Frigoriglobus</taxon>
    </lineage>
</organism>
<evidence type="ECO:0000313" key="3">
    <source>
        <dbReference type="Proteomes" id="UP000503447"/>
    </source>
</evidence>
<gene>
    <name evidence="2" type="ORF">FTUN_6731</name>
</gene>
<keyword evidence="3" id="KW-1185">Reference proteome</keyword>
<protein>
    <submittedName>
        <fullName evidence="2">Uncharacterized protein</fullName>
    </submittedName>
</protein>
<dbReference type="Proteomes" id="UP000503447">
    <property type="component" value="Chromosome"/>
</dbReference>
<name>A0A6M5Z145_9BACT</name>
<dbReference type="AlphaFoldDB" id="A0A6M5Z145"/>